<gene>
    <name evidence="1" type="ORF">NCS57_00904600</name>
</gene>
<dbReference type="EMBL" id="CM046508">
    <property type="protein sequence ID" value="KAI8666778.1"/>
    <property type="molecule type" value="Genomic_DNA"/>
</dbReference>
<sequence>MAKRYNKLVDAAENVWPRNTGSIAALVRRALARTGIIGSLASRFVVPSKTKHQKQARKSAKRMEGFEKELLRKVNDPTDAMDMEHAIQKLCDTSPPVKEQKSPACDVPPITNTDAPPSHTRPVVTRGHPRNTDRLSLVCVDVNPGDVAANNEVDFDYERGFEEWVAPIYCSLGKLTLEPSAGHAAEHDAMLPNVHVGEHGDDEWALPSSYVSVDDENDPSIHATESSADEDDPLAVEEEAVNAMDTGISVARRPKGVSVARLRNTPAPALETTTSLSMAVVSFAPL</sequence>
<organism evidence="1 2">
    <name type="scientific">Fusarium keratoplasticum</name>
    <dbReference type="NCBI Taxonomy" id="1328300"/>
    <lineage>
        <taxon>Eukaryota</taxon>
        <taxon>Fungi</taxon>
        <taxon>Dikarya</taxon>
        <taxon>Ascomycota</taxon>
        <taxon>Pezizomycotina</taxon>
        <taxon>Sordariomycetes</taxon>
        <taxon>Hypocreomycetidae</taxon>
        <taxon>Hypocreales</taxon>
        <taxon>Nectriaceae</taxon>
        <taxon>Fusarium</taxon>
        <taxon>Fusarium solani species complex</taxon>
    </lineage>
</organism>
<protein>
    <submittedName>
        <fullName evidence="1">Uncharacterized protein</fullName>
    </submittedName>
</protein>
<evidence type="ECO:0000313" key="1">
    <source>
        <dbReference type="EMBL" id="KAI8666778.1"/>
    </source>
</evidence>
<accession>A0ACC0QUQ5</accession>
<proteinExistence type="predicted"/>
<keyword evidence="2" id="KW-1185">Reference proteome</keyword>
<reference evidence="1" key="1">
    <citation type="submission" date="2022-06" db="EMBL/GenBank/DDBJ databases">
        <title>Fusarium solani species complex genomes reveal bases of compartmentalisation and animal pathogenesis.</title>
        <authorList>
            <person name="Tsai I.J."/>
        </authorList>
    </citation>
    <scope>NUCLEOTIDE SEQUENCE</scope>
    <source>
        <strain evidence="1">Fu6.1</strain>
    </source>
</reference>
<evidence type="ECO:0000313" key="2">
    <source>
        <dbReference type="Proteomes" id="UP001065298"/>
    </source>
</evidence>
<comment type="caution">
    <text evidence="1">The sequence shown here is derived from an EMBL/GenBank/DDBJ whole genome shotgun (WGS) entry which is preliminary data.</text>
</comment>
<name>A0ACC0QUQ5_9HYPO</name>
<dbReference type="Proteomes" id="UP001065298">
    <property type="component" value="Chromosome 6"/>
</dbReference>